<dbReference type="PANTHER" id="PTHR43096:SF48">
    <property type="entry name" value="CHAPERONE PROTEIN DNAJ"/>
    <property type="match status" value="1"/>
</dbReference>
<comment type="domain">
    <text evidence="9">The J domain is necessary and sufficient to stimulate DnaK ATPase activity. Zinc center 1 plays an important role in the autonomous, DnaK-independent chaperone activity of DnaJ. Zinc center 2 is essential for interaction with DnaK and for DnaJ activity.</text>
</comment>
<feature type="binding site" evidence="9">
    <location>
        <position position="159"/>
    </location>
    <ligand>
        <name>Zn(2+)</name>
        <dbReference type="ChEBI" id="CHEBI:29105"/>
        <label>2</label>
    </ligand>
</feature>
<dbReference type="SUPFAM" id="SSF49493">
    <property type="entry name" value="HSP40/DnaJ peptide-binding domain"/>
    <property type="match status" value="2"/>
</dbReference>
<dbReference type="InterPro" id="IPR001305">
    <property type="entry name" value="HSP_DnaJ_Cys-rich_dom"/>
</dbReference>
<feature type="binding site" evidence="9">
    <location>
        <position position="182"/>
    </location>
    <ligand>
        <name>Zn(2+)</name>
        <dbReference type="ChEBI" id="CHEBI:29105"/>
        <label>2</label>
    </ligand>
</feature>
<feature type="binding site" evidence="9">
    <location>
        <position position="156"/>
    </location>
    <ligand>
        <name>Zn(2+)</name>
        <dbReference type="ChEBI" id="CHEBI:29105"/>
        <label>2</label>
    </ligand>
</feature>
<keyword evidence="13" id="KW-1185">Reference proteome</keyword>
<evidence type="ECO:0000256" key="9">
    <source>
        <dbReference type="HAMAP-Rule" id="MF_01152"/>
    </source>
</evidence>
<dbReference type="GO" id="GO:0009408">
    <property type="term" value="P:response to heat"/>
    <property type="evidence" value="ECO:0007669"/>
    <property type="project" value="InterPro"/>
</dbReference>
<dbReference type="NCBIfam" id="NF008035">
    <property type="entry name" value="PRK10767.1"/>
    <property type="match status" value="1"/>
</dbReference>
<dbReference type="GO" id="GO:0006260">
    <property type="term" value="P:DNA replication"/>
    <property type="evidence" value="ECO:0007669"/>
    <property type="project" value="UniProtKB-KW"/>
</dbReference>
<dbReference type="PANTHER" id="PTHR43096">
    <property type="entry name" value="DNAJ HOMOLOG 1, MITOCHONDRIAL-RELATED"/>
    <property type="match status" value="1"/>
</dbReference>
<dbReference type="OrthoDB" id="9779889at2"/>
<dbReference type="SUPFAM" id="SSF46565">
    <property type="entry name" value="Chaperone J-domain"/>
    <property type="match status" value="1"/>
</dbReference>
<comment type="caution">
    <text evidence="9">Lacks conserved residue(s) required for the propagation of feature annotation.</text>
</comment>
<accession>I5CAG3</accession>
<comment type="caution">
    <text evidence="12">The sequence shown here is derived from an EMBL/GenBank/DDBJ whole genome shotgun (WGS) entry which is preliminary data.</text>
</comment>
<keyword evidence="5" id="KW-0863">Zinc-finger</keyword>
<keyword evidence="3 9" id="KW-0479">Metal-binding</keyword>
<evidence type="ECO:0000256" key="8">
    <source>
        <dbReference type="ARBA" id="ARBA00023186"/>
    </source>
</evidence>
<keyword evidence="8 9" id="KW-0143">Chaperone</keyword>
<comment type="subcellular location">
    <subcellularLocation>
        <location evidence="9">Cytoplasm</location>
    </subcellularLocation>
</comment>
<evidence type="ECO:0000313" key="13">
    <source>
        <dbReference type="Proteomes" id="UP000005551"/>
    </source>
</evidence>
<dbReference type="GO" id="GO:0005524">
    <property type="term" value="F:ATP binding"/>
    <property type="evidence" value="ECO:0007669"/>
    <property type="project" value="InterPro"/>
</dbReference>
<evidence type="ECO:0000256" key="6">
    <source>
        <dbReference type="ARBA" id="ARBA00022833"/>
    </source>
</evidence>
<dbReference type="STRING" id="1189621.A3SI_02171"/>
<dbReference type="InterPro" id="IPR036869">
    <property type="entry name" value="J_dom_sf"/>
</dbReference>
<dbReference type="GO" id="GO:0008270">
    <property type="term" value="F:zinc ion binding"/>
    <property type="evidence" value="ECO:0007669"/>
    <property type="project" value="UniProtKB-UniRule"/>
</dbReference>
<evidence type="ECO:0000256" key="7">
    <source>
        <dbReference type="ARBA" id="ARBA00023016"/>
    </source>
</evidence>
<dbReference type="InterPro" id="IPR002939">
    <property type="entry name" value="DnaJ_C"/>
</dbReference>
<comment type="subunit">
    <text evidence="9">Homodimer.</text>
</comment>
<keyword evidence="6 9" id="KW-0862">Zinc</keyword>
<dbReference type="Pfam" id="PF00226">
    <property type="entry name" value="DnaJ"/>
    <property type="match status" value="1"/>
</dbReference>
<dbReference type="InterPro" id="IPR012724">
    <property type="entry name" value="DnaJ"/>
</dbReference>
<comment type="similarity">
    <text evidence="9">Belongs to the DnaJ family.</text>
</comment>
<dbReference type="Gene3D" id="1.10.287.110">
    <property type="entry name" value="DnaJ domain"/>
    <property type="match status" value="1"/>
</dbReference>
<comment type="cofactor">
    <cofactor evidence="9">
        <name>Zn(2+)</name>
        <dbReference type="ChEBI" id="CHEBI:29105"/>
    </cofactor>
    <text evidence="9">Binds 2 Zn(2+) ions per monomer.</text>
</comment>
<reference evidence="12 13" key="1">
    <citation type="submission" date="2012-05" db="EMBL/GenBank/DDBJ databases">
        <title>Genome sequence of Nitritalea halalkaliphila LW7.</title>
        <authorList>
            <person name="Jangir P.K."/>
            <person name="Singh A."/>
            <person name="Shivaji S."/>
            <person name="Sharma R."/>
        </authorList>
    </citation>
    <scope>NUCLEOTIDE SEQUENCE [LARGE SCALE GENOMIC DNA]</scope>
    <source>
        <strain evidence="12 13">LW7</strain>
    </source>
</reference>
<dbReference type="Pfam" id="PF01556">
    <property type="entry name" value="DnaJ_C"/>
    <property type="match status" value="1"/>
</dbReference>
<dbReference type="InterPro" id="IPR001623">
    <property type="entry name" value="DnaJ_domain"/>
</dbReference>
<dbReference type="InterPro" id="IPR036410">
    <property type="entry name" value="HSP_DnaJ_Cys-rich_dom_sf"/>
</dbReference>
<feature type="domain" description="J" evidence="11">
    <location>
        <begin position="5"/>
        <end position="70"/>
    </location>
</feature>
<dbReference type="EMBL" id="AJYA01000002">
    <property type="protein sequence ID" value="EIM78815.1"/>
    <property type="molecule type" value="Genomic_DNA"/>
</dbReference>
<organism evidence="12 13">
    <name type="scientific">Nitritalea halalkaliphila LW7</name>
    <dbReference type="NCBI Taxonomy" id="1189621"/>
    <lineage>
        <taxon>Bacteria</taxon>
        <taxon>Pseudomonadati</taxon>
        <taxon>Bacteroidota</taxon>
        <taxon>Cytophagia</taxon>
        <taxon>Cytophagales</taxon>
        <taxon>Cyclobacteriaceae</taxon>
        <taxon>Nitritalea</taxon>
    </lineage>
</organism>
<protein>
    <recommendedName>
        <fullName evidence="9">Chaperone protein DnaJ</fullName>
    </recommendedName>
</protein>
<dbReference type="CDD" id="cd10747">
    <property type="entry name" value="DnaJ_C"/>
    <property type="match status" value="1"/>
</dbReference>
<evidence type="ECO:0000256" key="4">
    <source>
        <dbReference type="ARBA" id="ARBA00022737"/>
    </source>
</evidence>
<feature type="region of interest" description="Disordered" evidence="10">
    <location>
        <begin position="347"/>
        <end position="368"/>
    </location>
</feature>
<dbReference type="HAMAP" id="MF_01152">
    <property type="entry name" value="DnaJ"/>
    <property type="match status" value="1"/>
</dbReference>
<dbReference type="SMART" id="SM00271">
    <property type="entry name" value="DnaJ"/>
    <property type="match status" value="1"/>
</dbReference>
<dbReference type="PROSITE" id="PS50076">
    <property type="entry name" value="DNAJ_2"/>
    <property type="match status" value="1"/>
</dbReference>
<keyword evidence="4 9" id="KW-0677">Repeat</keyword>
<dbReference type="GO" id="GO:0031072">
    <property type="term" value="F:heat shock protein binding"/>
    <property type="evidence" value="ECO:0007669"/>
    <property type="project" value="InterPro"/>
</dbReference>
<gene>
    <name evidence="9" type="primary">dnaJ</name>
    <name evidence="12" type="ORF">A3SI_02171</name>
</gene>
<dbReference type="PATRIC" id="fig|1189621.3.peg.454"/>
<evidence type="ECO:0000256" key="10">
    <source>
        <dbReference type="SAM" id="MobiDB-lite"/>
    </source>
</evidence>
<dbReference type="RefSeq" id="WP_009053364.1">
    <property type="nucleotide sequence ID" value="NZ_AJYA01000002.1"/>
</dbReference>
<dbReference type="FunFam" id="1.10.287.110:FF:000034">
    <property type="entry name" value="Chaperone protein DnaJ"/>
    <property type="match status" value="1"/>
</dbReference>
<evidence type="ECO:0000313" key="12">
    <source>
        <dbReference type="EMBL" id="EIM78815.1"/>
    </source>
</evidence>
<keyword evidence="7 9" id="KW-0346">Stress response</keyword>
<dbReference type="Gene3D" id="2.10.230.10">
    <property type="entry name" value="Heat shock protein DnaJ, cysteine-rich domain"/>
    <property type="match status" value="1"/>
</dbReference>
<dbReference type="Gene3D" id="2.60.260.20">
    <property type="entry name" value="Urease metallochaperone UreE, N-terminal domain"/>
    <property type="match status" value="2"/>
</dbReference>
<dbReference type="FunFam" id="2.60.260.20:FF:000005">
    <property type="entry name" value="Chaperone protein dnaJ 1, mitochondrial"/>
    <property type="match status" value="1"/>
</dbReference>
<name>I5CAG3_9BACT</name>
<dbReference type="PRINTS" id="PR00625">
    <property type="entry name" value="JDOMAIN"/>
</dbReference>
<dbReference type="GO" id="GO:0051082">
    <property type="term" value="F:unfolded protein binding"/>
    <property type="evidence" value="ECO:0007669"/>
    <property type="project" value="UniProtKB-UniRule"/>
</dbReference>
<dbReference type="Proteomes" id="UP000005551">
    <property type="component" value="Unassembled WGS sequence"/>
</dbReference>
<comment type="function">
    <text evidence="9">Participates actively in the response to hyperosmotic and heat shock by preventing the aggregation of stress-denatured proteins and by disaggregating proteins, also in an autonomous, DnaK-independent fashion. Unfolded proteins bind initially to DnaJ; upon interaction with the DnaJ-bound protein, DnaK hydrolyzes its bound ATP, resulting in the formation of a stable complex. GrpE releases ADP from DnaK; ATP binding to DnaK triggers the release of the substrate protein, thus completing the reaction cycle. Several rounds of ATP-dependent interactions between DnaJ, DnaK and GrpE are required for fully efficient folding. Also involved, together with DnaK and GrpE, in the DNA replication of plasmids through activation of initiation proteins.</text>
</comment>
<keyword evidence="2 9" id="KW-0235">DNA replication</keyword>
<evidence type="ECO:0000256" key="5">
    <source>
        <dbReference type="ARBA" id="ARBA00022771"/>
    </source>
</evidence>
<dbReference type="CDD" id="cd06257">
    <property type="entry name" value="DnaJ"/>
    <property type="match status" value="1"/>
</dbReference>
<keyword evidence="1 9" id="KW-0963">Cytoplasm</keyword>
<dbReference type="GO" id="GO:0005737">
    <property type="term" value="C:cytoplasm"/>
    <property type="evidence" value="ECO:0007669"/>
    <property type="project" value="UniProtKB-SubCell"/>
</dbReference>
<evidence type="ECO:0000256" key="1">
    <source>
        <dbReference type="ARBA" id="ARBA00022490"/>
    </source>
</evidence>
<dbReference type="Pfam" id="PF00684">
    <property type="entry name" value="DnaJ_CXXCXGXG"/>
    <property type="match status" value="1"/>
</dbReference>
<evidence type="ECO:0000256" key="3">
    <source>
        <dbReference type="ARBA" id="ARBA00022723"/>
    </source>
</evidence>
<dbReference type="SUPFAM" id="SSF57938">
    <property type="entry name" value="DnaJ/Hsp40 cysteine-rich domain"/>
    <property type="match status" value="1"/>
</dbReference>
<sequence>MAKRDYYEVLGVSKSASPEEIKKAYRKLAIKYHPDKNPGDAEAEEKFKEAAEAYDVLSTPEKKQRYDQYGHQGVSGGFSGGGASMDDIFSQFGDIFGGGGFDSFFGGGGGGRRRTKKGTNLRVKLKLNLQEVANGVEKKIKVKRQVLADGVTFKNCGTCQGTGQVKKVVNTMLGQMVSASTCPACGGNGQIVDKKPAEADARGMVLKEEVIPIQIPAGVADGMQLSMSGKGNETAGGIPGDLLILIEEIESDNFKRDGNNVIYDLYVSFVDVALGAQLEVPTIDGKVKIKLEPGTQSGKVLRLKGKGIKDINGYGSGDQLIYVNVWTPKALSREERELLEKLRDAENFRPDPGKSEKGFFDRVKDMFS</sequence>
<evidence type="ECO:0000259" key="11">
    <source>
        <dbReference type="PROSITE" id="PS50076"/>
    </source>
</evidence>
<dbReference type="GO" id="GO:0042026">
    <property type="term" value="P:protein refolding"/>
    <property type="evidence" value="ECO:0007669"/>
    <property type="project" value="TreeGrafter"/>
</dbReference>
<proteinExistence type="inferred from homology"/>
<dbReference type="InterPro" id="IPR008971">
    <property type="entry name" value="HSP40/DnaJ_pept-bd"/>
</dbReference>
<dbReference type="AlphaFoldDB" id="I5CAG3"/>
<dbReference type="CDD" id="cd10719">
    <property type="entry name" value="DnaJ_zf"/>
    <property type="match status" value="1"/>
</dbReference>
<feature type="binding site" evidence="9">
    <location>
        <position position="185"/>
    </location>
    <ligand>
        <name>Zn(2+)</name>
        <dbReference type="ChEBI" id="CHEBI:29105"/>
        <label>2</label>
    </ligand>
</feature>
<evidence type="ECO:0000256" key="2">
    <source>
        <dbReference type="ARBA" id="ARBA00022705"/>
    </source>
</evidence>